<organism evidence="2 3">
    <name type="scientific">Amborella trichopoda</name>
    <dbReference type="NCBI Taxonomy" id="13333"/>
    <lineage>
        <taxon>Eukaryota</taxon>
        <taxon>Viridiplantae</taxon>
        <taxon>Streptophyta</taxon>
        <taxon>Embryophyta</taxon>
        <taxon>Tracheophyta</taxon>
        <taxon>Spermatophyta</taxon>
        <taxon>Magnoliopsida</taxon>
        <taxon>Amborellales</taxon>
        <taxon>Amborellaceae</taxon>
        <taxon>Amborella</taxon>
    </lineage>
</organism>
<dbReference type="Proteomes" id="UP000017836">
    <property type="component" value="Unassembled WGS sequence"/>
</dbReference>
<accession>W1P786</accession>
<gene>
    <name evidence="2" type="ORF">AMTR_s00003p00267040</name>
</gene>
<dbReference type="HOGENOM" id="CLU_2076247_0_0_1"/>
<evidence type="ECO:0000256" key="1">
    <source>
        <dbReference type="SAM" id="MobiDB-lite"/>
    </source>
</evidence>
<reference evidence="3" key="1">
    <citation type="journal article" date="2013" name="Science">
        <title>The Amborella genome and the evolution of flowering plants.</title>
        <authorList>
            <consortium name="Amborella Genome Project"/>
        </authorList>
    </citation>
    <scope>NUCLEOTIDE SEQUENCE [LARGE SCALE GENOMIC DNA]</scope>
</reference>
<name>W1P786_AMBTC</name>
<sequence>MTQNLGEVVSDHQKRQKIIEDYVDAQTSASPISFSVEPKPLLESESPQTNLESSAKDKGKVVPDVVEGSRKKSNRLAREAGNSIVPCSVRGGQASSKGALLGKVVKENVDMAIGRFLF</sequence>
<dbReference type="Gramene" id="ERN03461">
    <property type="protein sequence ID" value="ERN03461"/>
    <property type="gene ID" value="AMTR_s00003p00267040"/>
</dbReference>
<evidence type="ECO:0000313" key="3">
    <source>
        <dbReference type="Proteomes" id="UP000017836"/>
    </source>
</evidence>
<keyword evidence="3" id="KW-1185">Reference proteome</keyword>
<dbReference type="EMBL" id="KI394358">
    <property type="protein sequence ID" value="ERN03461.1"/>
    <property type="molecule type" value="Genomic_DNA"/>
</dbReference>
<proteinExistence type="predicted"/>
<dbReference type="AlphaFoldDB" id="W1P786"/>
<feature type="region of interest" description="Disordered" evidence="1">
    <location>
        <begin position="36"/>
        <end position="78"/>
    </location>
</feature>
<protein>
    <submittedName>
        <fullName evidence="2">Uncharacterized protein</fullName>
    </submittedName>
</protein>
<evidence type="ECO:0000313" key="2">
    <source>
        <dbReference type="EMBL" id="ERN03461.1"/>
    </source>
</evidence>